<evidence type="ECO:0000313" key="4">
    <source>
        <dbReference type="EMBL" id="KAG0450252.1"/>
    </source>
</evidence>
<dbReference type="PANTHER" id="PTHR10795">
    <property type="entry name" value="PROPROTEIN CONVERTASE SUBTILISIN/KEXIN"/>
    <property type="match status" value="1"/>
</dbReference>
<dbReference type="EMBL" id="JADCNL010000127">
    <property type="protein sequence ID" value="KAG0450252.1"/>
    <property type="molecule type" value="Genomic_DNA"/>
</dbReference>
<accession>A0A835PH50</accession>
<dbReference type="OrthoDB" id="194358at2759"/>
<organism evidence="4 5">
    <name type="scientific">Vanilla planifolia</name>
    <name type="common">Vanilla</name>
    <dbReference type="NCBI Taxonomy" id="51239"/>
    <lineage>
        <taxon>Eukaryota</taxon>
        <taxon>Viridiplantae</taxon>
        <taxon>Streptophyta</taxon>
        <taxon>Embryophyta</taxon>
        <taxon>Tracheophyta</taxon>
        <taxon>Spermatophyta</taxon>
        <taxon>Magnoliopsida</taxon>
        <taxon>Liliopsida</taxon>
        <taxon>Asparagales</taxon>
        <taxon>Orchidaceae</taxon>
        <taxon>Vanilloideae</taxon>
        <taxon>Vanilleae</taxon>
        <taxon>Vanilla</taxon>
    </lineage>
</organism>
<evidence type="ECO:0000259" key="3">
    <source>
        <dbReference type="Pfam" id="PF17766"/>
    </source>
</evidence>
<dbReference type="Gene3D" id="2.60.40.2310">
    <property type="match status" value="1"/>
</dbReference>
<keyword evidence="2" id="KW-0732">Signal</keyword>
<evidence type="ECO:0000256" key="1">
    <source>
        <dbReference type="ARBA" id="ARBA00011073"/>
    </source>
</evidence>
<reference evidence="4 5" key="1">
    <citation type="journal article" date="2020" name="Nat. Food">
        <title>A phased Vanilla planifolia genome enables genetic improvement of flavour and production.</title>
        <authorList>
            <person name="Hasing T."/>
            <person name="Tang H."/>
            <person name="Brym M."/>
            <person name="Khazi F."/>
            <person name="Huang T."/>
            <person name="Chambers A.H."/>
        </authorList>
    </citation>
    <scope>NUCLEOTIDE SEQUENCE [LARGE SCALE GENOMIC DNA]</scope>
    <source>
        <tissue evidence="4">Leaf</tissue>
    </source>
</reference>
<dbReference type="AlphaFoldDB" id="A0A835PH50"/>
<name>A0A835PH50_VANPL</name>
<feature type="domain" description="Subtilisin-like protease fibronectin type-III" evidence="3">
    <location>
        <begin position="37"/>
        <end position="132"/>
    </location>
</feature>
<dbReference type="InterPro" id="IPR041469">
    <property type="entry name" value="Subtilisin-like_FN3"/>
</dbReference>
<dbReference type="InterPro" id="IPR045051">
    <property type="entry name" value="SBT"/>
</dbReference>
<protein>
    <recommendedName>
        <fullName evidence="3">Subtilisin-like protease fibronectin type-III domain-containing protein</fullName>
    </recommendedName>
</protein>
<comment type="similarity">
    <text evidence="1">Belongs to the peptidase S8 family.</text>
</comment>
<proteinExistence type="inferred from homology"/>
<keyword evidence="5" id="KW-1185">Reference proteome</keyword>
<sequence length="135" mass="14427">MDKVKMLCGEGYKTEVLRQLTGDKSGCTSATNGTVFDLNYPSFALSTVEKHFSATYRRNVTNVGDAVSTYKASVSGAPGLRMTVEPDVLTFGAQGEQPAFVLKVEGEAADGTLSGALTWSDEKHKVRSPIAIYLA</sequence>
<evidence type="ECO:0000313" key="5">
    <source>
        <dbReference type="Proteomes" id="UP000636800"/>
    </source>
</evidence>
<dbReference type="Proteomes" id="UP000636800">
    <property type="component" value="Unassembled WGS sequence"/>
</dbReference>
<gene>
    <name evidence="4" type="ORF">HPP92_026970</name>
</gene>
<comment type="caution">
    <text evidence="4">The sequence shown here is derived from an EMBL/GenBank/DDBJ whole genome shotgun (WGS) entry which is preliminary data.</text>
</comment>
<dbReference type="Pfam" id="PF17766">
    <property type="entry name" value="fn3_6"/>
    <property type="match status" value="1"/>
</dbReference>
<evidence type="ECO:0000256" key="2">
    <source>
        <dbReference type="ARBA" id="ARBA00022729"/>
    </source>
</evidence>